<comment type="caution">
    <text evidence="3">The sequence shown here is derived from an EMBL/GenBank/DDBJ whole genome shotgun (WGS) entry which is preliminary data.</text>
</comment>
<dbReference type="InterPro" id="IPR043797">
    <property type="entry name" value="MupG_N"/>
</dbReference>
<dbReference type="SUPFAM" id="SSF50891">
    <property type="entry name" value="Cyclophilin-like"/>
    <property type="match status" value="1"/>
</dbReference>
<accession>A0ABS4KGP8</accession>
<dbReference type="Proteomes" id="UP001314903">
    <property type="component" value="Unassembled WGS sequence"/>
</dbReference>
<dbReference type="InterPro" id="IPR043894">
    <property type="entry name" value="MupG_C"/>
</dbReference>
<evidence type="ECO:0000313" key="4">
    <source>
        <dbReference type="Proteomes" id="UP001314903"/>
    </source>
</evidence>
<dbReference type="Gene3D" id="2.40.100.10">
    <property type="entry name" value="Cyclophilin-like"/>
    <property type="match status" value="1"/>
</dbReference>
<gene>
    <name evidence="3" type="ORF">J2Z35_000722</name>
</gene>
<dbReference type="InterPro" id="IPR008589">
    <property type="entry name" value="MupG"/>
</dbReference>
<dbReference type="PANTHER" id="PTHR38435">
    <property type="match status" value="1"/>
</dbReference>
<dbReference type="Pfam" id="PF19200">
    <property type="entry name" value="MupG_N"/>
    <property type="match status" value="1"/>
</dbReference>
<evidence type="ECO:0000313" key="3">
    <source>
        <dbReference type="EMBL" id="MBP2026930.1"/>
    </source>
</evidence>
<sequence length="344" mass="39739">MFGISIYTGMDYSLEDNLKYLENAKKYGIDTVFTSLHIPEAQERLYEETKEILKKTKELDMKIIADISKGFMEKIEIKDYNIHSLRLDFGFSIEEITDLTKNKEFKIQINASTIDEAYLKELIEKGADLENIEVGHNYYPRKDTGISYTLLKERNSVFKKYGFSIMAFVSSLNERRGPIYEGLPTLESTREIRPLLSAQYLLNAGVDIVIIGDAFASDKEINDMTKIKKDIWTIPLKAENITKEEMDVLSGVHTNRMDPGEFTIRSQEARLKKTSSIKKRNTGERLKYFLTIDNEGYLRYERELQIVMKNLPSDDRINIIGDLSESSLLINQIKPGDKFEFLID</sequence>
<dbReference type="SUPFAM" id="SSF51445">
    <property type="entry name" value="(Trans)glycosidases"/>
    <property type="match status" value="1"/>
</dbReference>
<name>A0ABS4KGP8_9FIRM</name>
<dbReference type="PANTHER" id="PTHR38435:SF2">
    <property type="entry name" value="DUF871 DOMAIN-CONTAINING PROTEIN"/>
    <property type="match status" value="1"/>
</dbReference>
<feature type="domain" description="6-phospho-N-acetylmuramidase C-terminal" evidence="1">
    <location>
        <begin position="238"/>
        <end position="341"/>
    </location>
</feature>
<dbReference type="EMBL" id="JAGGLI010000005">
    <property type="protein sequence ID" value="MBP2026930.1"/>
    <property type="molecule type" value="Genomic_DNA"/>
</dbReference>
<dbReference type="InterPro" id="IPR017853">
    <property type="entry name" value="GH"/>
</dbReference>
<protein>
    <recommendedName>
        <fullName evidence="5">DUF871 domain-containing protein</fullName>
    </recommendedName>
</protein>
<evidence type="ECO:0008006" key="5">
    <source>
        <dbReference type="Google" id="ProtNLM"/>
    </source>
</evidence>
<evidence type="ECO:0000259" key="2">
    <source>
        <dbReference type="Pfam" id="PF19200"/>
    </source>
</evidence>
<keyword evidence="4" id="KW-1185">Reference proteome</keyword>
<dbReference type="InterPro" id="IPR029000">
    <property type="entry name" value="Cyclophilin-like_dom_sf"/>
</dbReference>
<feature type="domain" description="6-phospho-N-acetylmuramidase N-terminal" evidence="2">
    <location>
        <begin position="2"/>
        <end position="225"/>
    </location>
</feature>
<dbReference type="InterPro" id="IPR013785">
    <property type="entry name" value="Aldolase_TIM"/>
</dbReference>
<organism evidence="3 4">
    <name type="scientific">Acetoanaerobium pronyense</name>
    <dbReference type="NCBI Taxonomy" id="1482736"/>
    <lineage>
        <taxon>Bacteria</taxon>
        <taxon>Bacillati</taxon>
        <taxon>Bacillota</taxon>
        <taxon>Clostridia</taxon>
        <taxon>Peptostreptococcales</taxon>
        <taxon>Filifactoraceae</taxon>
        <taxon>Acetoanaerobium</taxon>
    </lineage>
</organism>
<dbReference type="Gene3D" id="3.20.20.70">
    <property type="entry name" value="Aldolase class I"/>
    <property type="match status" value="1"/>
</dbReference>
<dbReference type="Pfam" id="PF05913">
    <property type="entry name" value="MupG_C"/>
    <property type="match status" value="1"/>
</dbReference>
<reference evidence="3 4" key="1">
    <citation type="submission" date="2021-03" db="EMBL/GenBank/DDBJ databases">
        <title>Genomic Encyclopedia of Type Strains, Phase IV (KMG-IV): sequencing the most valuable type-strain genomes for metagenomic binning, comparative biology and taxonomic classification.</title>
        <authorList>
            <person name="Goeker M."/>
        </authorList>
    </citation>
    <scope>NUCLEOTIDE SEQUENCE [LARGE SCALE GENOMIC DNA]</scope>
    <source>
        <strain evidence="3 4">DSM 27512</strain>
    </source>
</reference>
<proteinExistence type="predicted"/>
<dbReference type="RefSeq" id="WP_209659417.1">
    <property type="nucleotide sequence ID" value="NZ_JAGGLI010000005.1"/>
</dbReference>
<evidence type="ECO:0000259" key="1">
    <source>
        <dbReference type="Pfam" id="PF05913"/>
    </source>
</evidence>